<name>A0A1I8BV23_MELHA</name>
<evidence type="ECO:0000313" key="8">
    <source>
        <dbReference type="Proteomes" id="UP000095281"/>
    </source>
</evidence>
<evidence type="ECO:0000256" key="4">
    <source>
        <dbReference type="ARBA" id="ARBA00022989"/>
    </source>
</evidence>
<dbReference type="PANTHER" id="PTHR10796:SF92">
    <property type="entry name" value="PATCHED-RELATED, ISOFORM A"/>
    <property type="match status" value="1"/>
</dbReference>
<reference evidence="9" key="1">
    <citation type="submission" date="2016-11" db="UniProtKB">
        <authorList>
            <consortium name="WormBaseParasite"/>
        </authorList>
    </citation>
    <scope>IDENTIFICATION</scope>
</reference>
<accession>A0A1I8BV23</accession>
<evidence type="ECO:0000256" key="3">
    <source>
        <dbReference type="ARBA" id="ARBA00022692"/>
    </source>
</evidence>
<dbReference type="WBParaSite" id="MhA1_Contig64.frz3.gene19">
    <property type="protein sequence ID" value="MhA1_Contig64.frz3.gene19"/>
    <property type="gene ID" value="MhA1_Contig64.frz3.gene19"/>
</dbReference>
<organism evidence="8 9">
    <name type="scientific">Meloidogyne hapla</name>
    <name type="common">Root-knot nematode worm</name>
    <dbReference type="NCBI Taxonomy" id="6305"/>
    <lineage>
        <taxon>Eukaryota</taxon>
        <taxon>Metazoa</taxon>
        <taxon>Ecdysozoa</taxon>
        <taxon>Nematoda</taxon>
        <taxon>Chromadorea</taxon>
        <taxon>Rhabditida</taxon>
        <taxon>Tylenchina</taxon>
        <taxon>Tylenchomorpha</taxon>
        <taxon>Tylenchoidea</taxon>
        <taxon>Meloidogynidae</taxon>
        <taxon>Meloidogyninae</taxon>
        <taxon>Meloidogyne</taxon>
    </lineage>
</organism>
<evidence type="ECO:0000256" key="1">
    <source>
        <dbReference type="ARBA" id="ARBA00004141"/>
    </source>
</evidence>
<dbReference type="GO" id="GO:0018996">
    <property type="term" value="P:molting cycle, collagen and cuticulin-based cuticle"/>
    <property type="evidence" value="ECO:0007669"/>
    <property type="project" value="TreeGrafter"/>
</dbReference>
<dbReference type="GO" id="GO:0030659">
    <property type="term" value="C:cytoplasmic vesicle membrane"/>
    <property type="evidence" value="ECO:0007669"/>
    <property type="project" value="TreeGrafter"/>
</dbReference>
<evidence type="ECO:0000256" key="6">
    <source>
        <dbReference type="ARBA" id="ARBA00023180"/>
    </source>
</evidence>
<evidence type="ECO:0000313" key="9">
    <source>
        <dbReference type="WBParaSite" id="MhA1_Contig64.frz3.gene19"/>
    </source>
</evidence>
<keyword evidence="8" id="KW-1185">Reference proteome</keyword>
<proteinExistence type="inferred from homology"/>
<dbReference type="SUPFAM" id="SSF82866">
    <property type="entry name" value="Multidrug efflux transporter AcrB transmembrane domain"/>
    <property type="match status" value="1"/>
</dbReference>
<comment type="similarity">
    <text evidence="2">Belongs to the patched family.</text>
</comment>
<dbReference type="AlphaFoldDB" id="A0A1I8BV23"/>
<dbReference type="InterPro" id="IPR051697">
    <property type="entry name" value="Patched_domain-protein"/>
</dbReference>
<keyword evidence="4" id="KW-1133">Transmembrane helix</keyword>
<dbReference type="Proteomes" id="UP000095281">
    <property type="component" value="Unplaced"/>
</dbReference>
<keyword evidence="6" id="KW-0325">Glycoprotein</keyword>
<dbReference type="PROSITE" id="PS50156">
    <property type="entry name" value="SSD"/>
    <property type="match status" value="1"/>
</dbReference>
<dbReference type="PANTHER" id="PTHR10796">
    <property type="entry name" value="PATCHED-RELATED"/>
    <property type="match status" value="1"/>
</dbReference>
<dbReference type="InterPro" id="IPR000731">
    <property type="entry name" value="SSD"/>
</dbReference>
<keyword evidence="5" id="KW-0472">Membrane</keyword>
<sequence length="172" mass="19872">MVVPFLVLAIGVDDGFIMLHCWAQTDSKKCVEERCAEMLKMAGPSMSITSLTNFLSFTIGIWTPVPAIRMQVFVNNPGDMRNKERITEIMLAVKSFERAPGSVGGESTHLWLKTYIPFIGFKVNISLIMPENIFKENGSMQFQYKYINEYLSLHEYRRWYQFIRLGKQKLDT</sequence>
<dbReference type="Pfam" id="PF02460">
    <property type="entry name" value="Patched"/>
    <property type="match status" value="1"/>
</dbReference>
<evidence type="ECO:0000256" key="2">
    <source>
        <dbReference type="ARBA" id="ARBA00005585"/>
    </source>
</evidence>
<dbReference type="GO" id="GO:0006897">
    <property type="term" value="P:endocytosis"/>
    <property type="evidence" value="ECO:0007669"/>
    <property type="project" value="TreeGrafter"/>
</dbReference>
<comment type="subcellular location">
    <subcellularLocation>
        <location evidence="1">Membrane</location>
        <topology evidence="1">Multi-pass membrane protein</topology>
    </subcellularLocation>
</comment>
<dbReference type="GO" id="GO:0005886">
    <property type="term" value="C:plasma membrane"/>
    <property type="evidence" value="ECO:0007669"/>
    <property type="project" value="TreeGrafter"/>
</dbReference>
<evidence type="ECO:0000256" key="5">
    <source>
        <dbReference type="ARBA" id="ARBA00023136"/>
    </source>
</evidence>
<dbReference type="InterPro" id="IPR003392">
    <property type="entry name" value="PTHD_SSD"/>
</dbReference>
<protein>
    <submittedName>
        <fullName evidence="9">SSD domain-containing protein</fullName>
    </submittedName>
</protein>
<feature type="domain" description="SSD" evidence="7">
    <location>
        <begin position="1"/>
        <end position="69"/>
    </location>
</feature>
<evidence type="ECO:0000259" key="7">
    <source>
        <dbReference type="PROSITE" id="PS50156"/>
    </source>
</evidence>
<keyword evidence="3" id="KW-0812">Transmembrane</keyword>